<reference evidence="2 3" key="1">
    <citation type="submission" date="2019-10" db="EMBL/GenBank/DDBJ databases">
        <authorList>
            <person name="Garlena R.A."/>
            <person name="Russell D.A."/>
            <person name="Pope W.H."/>
            <person name="Jacobs-Sera D."/>
            <person name="Hatfull G.F."/>
        </authorList>
    </citation>
    <scope>NUCLEOTIDE SEQUENCE [LARGE SCALE GENOMIC DNA]</scope>
</reference>
<protein>
    <submittedName>
        <fullName evidence="2">Uncharacterized protein</fullName>
    </submittedName>
</protein>
<dbReference type="EMBL" id="MN586027">
    <property type="protein sequence ID" value="QGJ93520.1"/>
    <property type="molecule type" value="Genomic_DNA"/>
</dbReference>
<dbReference type="KEGG" id="vg:55814524"/>
<sequence length="124" mass="12957">MITAAEPGARLVAVYPPRGAIVHLHLPGFTTNKTRSLVDSALCGASTSTSTPPPVGPRPTGRVKVPIGKAVNINAFQPSEDDPRPAWSWCANCLGRAALHYGLQGQLIKNIVAADAENGEPHGD</sequence>
<gene>
    <name evidence="2" type="primary">72</name>
    <name evidence="2" type="ORF">SEA_MUFASA8_72</name>
</gene>
<evidence type="ECO:0000256" key="1">
    <source>
        <dbReference type="SAM" id="MobiDB-lite"/>
    </source>
</evidence>
<feature type="region of interest" description="Disordered" evidence="1">
    <location>
        <begin position="43"/>
        <end position="64"/>
    </location>
</feature>
<proteinExistence type="predicted"/>
<dbReference type="Proteomes" id="UP000427282">
    <property type="component" value="Segment"/>
</dbReference>
<accession>A0A649VM68</accession>
<organism evidence="2 3">
    <name type="scientific">Arthrobacter phage Mufasa8</name>
    <dbReference type="NCBI Taxonomy" id="2656526"/>
    <lineage>
        <taxon>Viruses</taxon>
        <taxon>Duplodnaviria</taxon>
        <taxon>Heunggongvirae</taxon>
        <taxon>Uroviricota</taxon>
        <taxon>Caudoviricetes</taxon>
        <taxon>Mufasoctovirus</taxon>
        <taxon>Mufasoctovirus mufasa8</taxon>
    </lineage>
</organism>
<dbReference type="RefSeq" id="YP_009885152.1">
    <property type="nucleotide sequence ID" value="NC_049478.1"/>
</dbReference>
<keyword evidence="3" id="KW-1185">Reference proteome</keyword>
<name>A0A649VM68_9CAUD</name>
<evidence type="ECO:0000313" key="3">
    <source>
        <dbReference type="Proteomes" id="UP000427282"/>
    </source>
</evidence>
<dbReference type="GeneID" id="55814524"/>
<evidence type="ECO:0000313" key="2">
    <source>
        <dbReference type="EMBL" id="QGJ93520.1"/>
    </source>
</evidence>